<dbReference type="PIRSF" id="PIRSF003092">
    <property type="entry name" value="MinD"/>
    <property type="match status" value="1"/>
</dbReference>
<dbReference type="GO" id="GO:0005524">
    <property type="term" value="F:ATP binding"/>
    <property type="evidence" value="ECO:0007669"/>
    <property type="project" value="UniProtKB-KW"/>
</dbReference>
<evidence type="ECO:0000259" key="3">
    <source>
        <dbReference type="Pfam" id="PF01656"/>
    </source>
</evidence>
<keyword evidence="4" id="KW-0966">Cell projection</keyword>
<evidence type="ECO:0000256" key="1">
    <source>
        <dbReference type="ARBA" id="ARBA00022741"/>
    </source>
</evidence>
<dbReference type="SUPFAM" id="SSF52540">
    <property type="entry name" value="P-loop containing nucleoside triphosphate hydrolases"/>
    <property type="match status" value="1"/>
</dbReference>
<organism evidence="4 5">
    <name type="scientific">Geopseudomonas guangdongensis</name>
    <dbReference type="NCBI Taxonomy" id="1245526"/>
    <lineage>
        <taxon>Bacteria</taxon>
        <taxon>Pseudomonadati</taxon>
        <taxon>Pseudomonadota</taxon>
        <taxon>Gammaproteobacteria</taxon>
        <taxon>Pseudomonadales</taxon>
        <taxon>Pseudomonadaceae</taxon>
        <taxon>Geopseudomonas</taxon>
    </lineage>
</organism>
<feature type="domain" description="CobQ/CobB/MinD/ParA nucleotide binding" evidence="3">
    <location>
        <begin position="10"/>
        <end position="226"/>
    </location>
</feature>
<dbReference type="PANTHER" id="PTHR43384">
    <property type="entry name" value="SEPTUM SITE-DETERMINING PROTEIN MIND HOMOLOG, CHLOROPLASTIC-RELATED"/>
    <property type="match status" value="1"/>
</dbReference>
<evidence type="ECO:0000313" key="5">
    <source>
        <dbReference type="Proteomes" id="UP000243063"/>
    </source>
</evidence>
<reference evidence="5" key="1">
    <citation type="submission" date="2016-10" db="EMBL/GenBank/DDBJ databases">
        <authorList>
            <person name="Varghese N."/>
            <person name="Submissions S."/>
        </authorList>
    </citation>
    <scope>NUCLEOTIDE SEQUENCE [LARGE SCALE GENOMIC DNA]</scope>
    <source>
        <strain evidence="5">CCTCC 2012022</strain>
    </source>
</reference>
<dbReference type="GO" id="GO:0005829">
    <property type="term" value="C:cytosol"/>
    <property type="evidence" value="ECO:0007669"/>
    <property type="project" value="TreeGrafter"/>
</dbReference>
<keyword evidence="1" id="KW-0547">Nucleotide-binding</keyword>
<evidence type="ECO:0000313" key="4">
    <source>
        <dbReference type="EMBL" id="SDU23611.1"/>
    </source>
</evidence>
<dbReference type="InterPro" id="IPR027417">
    <property type="entry name" value="P-loop_NTPase"/>
</dbReference>
<dbReference type="InterPro" id="IPR050625">
    <property type="entry name" value="ParA/MinD_ATPase"/>
</dbReference>
<dbReference type="OrthoDB" id="9816297at2"/>
<dbReference type="GO" id="GO:0051782">
    <property type="term" value="P:negative regulation of cell division"/>
    <property type="evidence" value="ECO:0007669"/>
    <property type="project" value="TreeGrafter"/>
</dbReference>
<accession>A0A1H2GVS8</accession>
<dbReference type="PANTHER" id="PTHR43384:SF4">
    <property type="entry name" value="CELLULOSE BIOSYNTHESIS PROTEIN BCSQ-RELATED"/>
    <property type="match status" value="1"/>
</dbReference>
<dbReference type="InterPro" id="IPR025501">
    <property type="entry name" value="MinD_FleN"/>
</dbReference>
<keyword evidence="4" id="KW-0969">Cilium</keyword>
<dbReference type="STRING" id="1245526.SAMN05216580_1987"/>
<dbReference type="RefSeq" id="WP_090214030.1">
    <property type="nucleotide sequence ID" value="NZ_LT629780.1"/>
</dbReference>
<dbReference type="GO" id="GO:0016887">
    <property type="term" value="F:ATP hydrolysis activity"/>
    <property type="evidence" value="ECO:0007669"/>
    <property type="project" value="TreeGrafter"/>
</dbReference>
<gene>
    <name evidence="4" type="ORF">SAMN05216580_1987</name>
</gene>
<keyword evidence="4" id="KW-0282">Flagellum</keyword>
<dbReference type="Proteomes" id="UP000243063">
    <property type="component" value="Chromosome I"/>
</dbReference>
<dbReference type="AlphaFoldDB" id="A0A1H2GVS8"/>
<dbReference type="Pfam" id="PF01656">
    <property type="entry name" value="CbiA"/>
    <property type="match status" value="1"/>
</dbReference>
<name>A0A1H2GVS8_9GAMM</name>
<proteinExistence type="predicted"/>
<protein>
    <submittedName>
        <fullName evidence="4">Flagellar biosynthesis protein FlhG</fullName>
    </submittedName>
</protein>
<keyword evidence="5" id="KW-1185">Reference proteome</keyword>
<dbReference type="Gene3D" id="3.40.50.300">
    <property type="entry name" value="P-loop containing nucleotide triphosphate hydrolases"/>
    <property type="match status" value="1"/>
</dbReference>
<dbReference type="GO" id="GO:0009898">
    <property type="term" value="C:cytoplasmic side of plasma membrane"/>
    <property type="evidence" value="ECO:0007669"/>
    <property type="project" value="TreeGrafter"/>
</dbReference>
<evidence type="ECO:0000256" key="2">
    <source>
        <dbReference type="ARBA" id="ARBA00022840"/>
    </source>
</evidence>
<keyword evidence="2" id="KW-0067">ATP-binding</keyword>
<dbReference type="InterPro" id="IPR002586">
    <property type="entry name" value="CobQ/CobB/MinD/ParA_Nub-bd_dom"/>
</dbReference>
<dbReference type="EMBL" id="LT629780">
    <property type="protein sequence ID" value="SDU23611.1"/>
    <property type="molecule type" value="Genomic_DNA"/>
</dbReference>
<sequence>MGAPAPVQVIAIASGKGGVGKTQAAINLAWTLAARGRRVMLLDASFALPGVDVALGLTPQLTLVDVLEGRCRLAEAVFTVAGGFQVLAGSAGRLPGQLPALQLAGLIQAFSELPAPPEVLLIDCAPGIGSDVLGLLRASSEALLVVNDEPAAAADALTLLRRLNQDFAMSRFRLLASMTLSAAEGRALHERLLRQSESLGGVSLDYVGAIPLDDSLRRAVQRQRTVCEVLPRSRAANAYRELAEKVDAWPLPANPRGHLEFFVERLIFAQAAPRPARP</sequence>